<dbReference type="PROSITE" id="PS51186">
    <property type="entry name" value="GNAT"/>
    <property type="match status" value="1"/>
</dbReference>
<accession>A0A1G6MBN9</accession>
<proteinExistence type="predicted"/>
<reference evidence="1 2" key="1">
    <citation type="submission" date="2016-10" db="EMBL/GenBank/DDBJ databases">
        <authorList>
            <person name="de Groot N.N."/>
        </authorList>
    </citation>
    <scope>NUCLEOTIDE SEQUENCE [LARGE SCALE GENOMIC DNA]</scope>
    <source>
        <strain evidence="1 2">CGMCC 4.5506</strain>
    </source>
</reference>
<evidence type="ECO:0000313" key="1">
    <source>
        <dbReference type="EMBL" id="SDC52992.1"/>
    </source>
</evidence>
<protein>
    <submittedName>
        <fullName evidence="1">ElaA protein</fullName>
    </submittedName>
</protein>
<sequence length="160" mass="17430">MAPPALHNGEVADFVSRSGPELTPAELYALLRLRVDVFVVEQNCPYPELDGKDLLPTTQHIWESSVTGEVTGCLRVLGPLSEAQPVWRIGRVCTADSARGTGLGGRLMEAALAFAGDVECVLDAQTYAEGFYSRHGFVREGAEFEEDGIPHVTMRRTPSR</sequence>
<dbReference type="AlphaFoldDB" id="A0A1G6MBN9"/>
<organism evidence="1 2">
    <name type="scientific">Prauserella marina</name>
    <dbReference type="NCBI Taxonomy" id="530584"/>
    <lineage>
        <taxon>Bacteria</taxon>
        <taxon>Bacillati</taxon>
        <taxon>Actinomycetota</taxon>
        <taxon>Actinomycetes</taxon>
        <taxon>Pseudonocardiales</taxon>
        <taxon>Pseudonocardiaceae</taxon>
        <taxon>Prauserella</taxon>
    </lineage>
</organism>
<dbReference type="InterPro" id="IPR000182">
    <property type="entry name" value="GNAT_dom"/>
</dbReference>
<dbReference type="Proteomes" id="UP000199494">
    <property type="component" value="Unassembled WGS sequence"/>
</dbReference>
<keyword evidence="2" id="KW-1185">Reference proteome</keyword>
<dbReference type="EMBL" id="FMZE01000002">
    <property type="protein sequence ID" value="SDC52992.1"/>
    <property type="molecule type" value="Genomic_DNA"/>
</dbReference>
<dbReference type="SUPFAM" id="SSF55729">
    <property type="entry name" value="Acyl-CoA N-acyltransferases (Nat)"/>
    <property type="match status" value="1"/>
</dbReference>
<evidence type="ECO:0000313" key="2">
    <source>
        <dbReference type="Proteomes" id="UP000199494"/>
    </source>
</evidence>
<dbReference type="Pfam" id="PF13673">
    <property type="entry name" value="Acetyltransf_10"/>
    <property type="match status" value="1"/>
</dbReference>
<dbReference type="Gene3D" id="3.40.630.30">
    <property type="match status" value="1"/>
</dbReference>
<dbReference type="GO" id="GO:0016747">
    <property type="term" value="F:acyltransferase activity, transferring groups other than amino-acyl groups"/>
    <property type="evidence" value="ECO:0007669"/>
    <property type="project" value="InterPro"/>
</dbReference>
<gene>
    <name evidence="1" type="ORF">SAMN05421630_102447</name>
</gene>
<dbReference type="STRING" id="530584.SAMN05421630_102447"/>
<name>A0A1G6MBN9_9PSEU</name>
<dbReference type="InterPro" id="IPR016181">
    <property type="entry name" value="Acyl_CoA_acyltransferase"/>
</dbReference>
<dbReference type="CDD" id="cd04301">
    <property type="entry name" value="NAT_SF"/>
    <property type="match status" value="1"/>
</dbReference>